<reference evidence="2" key="1">
    <citation type="submission" date="2021-01" db="EMBL/GenBank/DDBJ databases">
        <title>Whole genome shotgun sequence of Actinoplanes rishiriensis NBRC 108556.</title>
        <authorList>
            <person name="Komaki H."/>
            <person name="Tamura T."/>
        </authorList>
    </citation>
    <scope>NUCLEOTIDE SEQUENCE</scope>
    <source>
        <strain evidence="2">NBRC 108556</strain>
    </source>
</reference>
<feature type="region of interest" description="Disordered" evidence="1">
    <location>
        <begin position="68"/>
        <end position="88"/>
    </location>
</feature>
<evidence type="ECO:0000256" key="1">
    <source>
        <dbReference type="SAM" id="MobiDB-lite"/>
    </source>
</evidence>
<accession>A0A919K506</accession>
<organism evidence="2 3">
    <name type="scientific">Paractinoplanes rishiriensis</name>
    <dbReference type="NCBI Taxonomy" id="1050105"/>
    <lineage>
        <taxon>Bacteria</taxon>
        <taxon>Bacillati</taxon>
        <taxon>Actinomycetota</taxon>
        <taxon>Actinomycetes</taxon>
        <taxon>Micromonosporales</taxon>
        <taxon>Micromonosporaceae</taxon>
        <taxon>Paractinoplanes</taxon>
    </lineage>
</organism>
<keyword evidence="3" id="KW-1185">Reference proteome</keyword>
<sequence>MDWHSTPDEAAKNFGRTVLSDSIERVRVLAGHTSKDSAYLVDDYPYGRTLRCKIRYWVETATKGAKKGQQRFVRQTTNPKAEGEPWNTAHPGQYGPLVFLYLDEQDHVQHIGVSQYGVTPQADARIRLLGIYDQMTTDQRHLYDAMVAVSRRYPEPWQDWDNAVTAMVEHIRVTGDDPAPANGIWEWPGGRAYVPEYDLPVYVTSARQRLAAAQ</sequence>
<evidence type="ECO:0000313" key="3">
    <source>
        <dbReference type="Proteomes" id="UP000636960"/>
    </source>
</evidence>
<protein>
    <submittedName>
        <fullName evidence="2">Uncharacterized protein</fullName>
    </submittedName>
</protein>
<dbReference type="Proteomes" id="UP000636960">
    <property type="component" value="Unassembled WGS sequence"/>
</dbReference>
<comment type="caution">
    <text evidence="2">The sequence shown here is derived from an EMBL/GenBank/DDBJ whole genome shotgun (WGS) entry which is preliminary data.</text>
</comment>
<dbReference type="AlphaFoldDB" id="A0A919K506"/>
<proteinExistence type="predicted"/>
<gene>
    <name evidence="2" type="ORF">Ari01nite_64170</name>
</gene>
<evidence type="ECO:0000313" key="2">
    <source>
        <dbReference type="EMBL" id="GIE98952.1"/>
    </source>
</evidence>
<dbReference type="EMBL" id="BOMV01000069">
    <property type="protein sequence ID" value="GIE98952.1"/>
    <property type="molecule type" value="Genomic_DNA"/>
</dbReference>
<name>A0A919K506_9ACTN</name>